<protein>
    <submittedName>
        <fullName evidence="4">Acyl--CoA ligase</fullName>
    </submittedName>
</protein>
<proteinExistence type="predicted"/>
<feature type="domain" description="AMP-binding enzyme C-terminal" evidence="3">
    <location>
        <begin position="419"/>
        <end position="492"/>
    </location>
</feature>
<dbReference type="PROSITE" id="PS00455">
    <property type="entry name" value="AMP_BINDING"/>
    <property type="match status" value="1"/>
</dbReference>
<evidence type="ECO:0000259" key="3">
    <source>
        <dbReference type="Pfam" id="PF13193"/>
    </source>
</evidence>
<dbReference type="GO" id="GO:0044550">
    <property type="term" value="P:secondary metabolite biosynthetic process"/>
    <property type="evidence" value="ECO:0007669"/>
    <property type="project" value="TreeGrafter"/>
</dbReference>
<dbReference type="PANTHER" id="PTHR43352">
    <property type="entry name" value="ACETYL-COA SYNTHETASE"/>
    <property type="match status" value="1"/>
</dbReference>
<gene>
    <name evidence="4" type="ORF">HAT86_12520</name>
</gene>
<evidence type="ECO:0000313" key="4">
    <source>
        <dbReference type="EMBL" id="NHQ75279.1"/>
    </source>
</evidence>
<evidence type="ECO:0000259" key="2">
    <source>
        <dbReference type="Pfam" id="PF00501"/>
    </source>
</evidence>
<sequence>MIAETHTPPPEPCPAPFNLAAHVLAHADDMPDKVALAVLRLSGAERYSFARLKQAVLGTGTGLLRAGLTPGDVVLMRLGNTVDFPIAYLGAIAVGLVPVPTSSQLTAPEVAKMMATLAPAAILQGPGIAVPDTDLPIIDQPALEAMRDLPPAPFDMGDPNRLAYIIYTSGTSGVPRAVCHAHRAIWARQMMMQGWYGLRPEDRLLHAGAFNWTYTLGTGLMDPWTMGATALIPDAAITPAQLPLLLKRHDATIFAAAPGVYRKMLTDDSAVLDLPKLRHGLTAGEKLSDTIRESWQTATGTAIHEAYGMSECSTFISASPDHPAVPGTLGRPQPGRHMAIVGPDGPVDIGQEGTIAIHRDDPGLMLGYLNAPEDTAARFQGDWFLTGDQGMMSEDGDVTYLGRADDMMNAGGFRVSPLEVEAVLNQFPGITQAAVTDIEVKQDARLIMAFYTGPAPVDEAALSAYVGENLAAYKRPRGFFHVESLPTGANGKLLRRQLRPIYEARNGQT</sequence>
<dbReference type="EMBL" id="JAAORB010000029">
    <property type="protein sequence ID" value="NHQ75279.1"/>
    <property type="molecule type" value="Genomic_DNA"/>
</dbReference>
<dbReference type="SUPFAM" id="SSF56801">
    <property type="entry name" value="Acetyl-CoA synthetase-like"/>
    <property type="match status" value="1"/>
</dbReference>
<dbReference type="InterPro" id="IPR000873">
    <property type="entry name" value="AMP-dep_synth/lig_dom"/>
</dbReference>
<dbReference type="Gene3D" id="3.40.50.12780">
    <property type="entry name" value="N-terminal domain of ligase-like"/>
    <property type="match status" value="1"/>
</dbReference>
<dbReference type="GO" id="GO:0016878">
    <property type="term" value="F:acid-thiol ligase activity"/>
    <property type="evidence" value="ECO:0007669"/>
    <property type="project" value="TreeGrafter"/>
</dbReference>
<evidence type="ECO:0000256" key="1">
    <source>
        <dbReference type="ARBA" id="ARBA00022598"/>
    </source>
</evidence>
<dbReference type="Pfam" id="PF13193">
    <property type="entry name" value="AMP-binding_C"/>
    <property type="match status" value="1"/>
</dbReference>
<dbReference type="InterPro" id="IPR025110">
    <property type="entry name" value="AMP-bd_C"/>
</dbReference>
<dbReference type="InterPro" id="IPR042099">
    <property type="entry name" value="ANL_N_sf"/>
</dbReference>
<feature type="domain" description="AMP-dependent synthetase/ligase" evidence="2">
    <location>
        <begin position="26"/>
        <end position="369"/>
    </location>
</feature>
<comment type="caution">
    <text evidence="4">The sequence shown here is derived from an EMBL/GenBank/DDBJ whole genome shotgun (WGS) entry which is preliminary data.</text>
</comment>
<dbReference type="InterPro" id="IPR045851">
    <property type="entry name" value="AMP-bd_C_sf"/>
</dbReference>
<organism evidence="4 5">
    <name type="scientific">Roseovarius gahaiensis</name>
    <dbReference type="NCBI Taxonomy" id="2716691"/>
    <lineage>
        <taxon>Bacteria</taxon>
        <taxon>Pseudomonadati</taxon>
        <taxon>Pseudomonadota</taxon>
        <taxon>Alphaproteobacteria</taxon>
        <taxon>Rhodobacterales</taxon>
        <taxon>Roseobacteraceae</taxon>
        <taxon>Roseovarius</taxon>
    </lineage>
</organism>
<evidence type="ECO:0000313" key="5">
    <source>
        <dbReference type="Proteomes" id="UP000639775"/>
    </source>
</evidence>
<reference evidence="4" key="1">
    <citation type="submission" date="2020-03" db="EMBL/GenBank/DDBJ databases">
        <title>Roseovarius gahaiensis sp. nov., isolated from Gahai Saline Lake, China.</title>
        <authorList>
            <person name="Sun X."/>
        </authorList>
    </citation>
    <scope>NUCLEOTIDE SEQUENCE</scope>
    <source>
        <strain evidence="4">GH877</strain>
    </source>
</reference>
<dbReference type="Gene3D" id="3.30.300.30">
    <property type="match status" value="1"/>
</dbReference>
<dbReference type="InterPro" id="IPR020845">
    <property type="entry name" value="AMP-binding_CS"/>
</dbReference>
<dbReference type="RefSeq" id="WP_167198197.1">
    <property type="nucleotide sequence ID" value="NZ_JAAORB010000029.1"/>
</dbReference>
<keyword evidence="1 4" id="KW-0436">Ligase</keyword>
<accession>A0A967BDU1</accession>
<dbReference type="PANTHER" id="PTHR43352:SF1">
    <property type="entry name" value="ANTHRANILATE--COA LIGASE"/>
    <property type="match status" value="1"/>
</dbReference>
<dbReference type="Pfam" id="PF00501">
    <property type="entry name" value="AMP-binding"/>
    <property type="match status" value="1"/>
</dbReference>
<name>A0A967BDU1_9RHOB</name>
<keyword evidence="5" id="KW-1185">Reference proteome</keyword>
<dbReference type="AlphaFoldDB" id="A0A967BDU1"/>
<dbReference type="Proteomes" id="UP000639775">
    <property type="component" value="Unassembled WGS sequence"/>
</dbReference>